<gene>
    <name evidence="2" type="ORF">A1O7_02850</name>
</gene>
<reference evidence="2 3" key="1">
    <citation type="submission" date="2013-03" db="EMBL/GenBank/DDBJ databases">
        <title>The Genome Sequence of Cladophialophora yegresii CBS 114405.</title>
        <authorList>
            <consortium name="The Broad Institute Genomics Platform"/>
            <person name="Cuomo C."/>
            <person name="de Hoog S."/>
            <person name="Gorbushina A."/>
            <person name="Walker B."/>
            <person name="Young S.K."/>
            <person name="Zeng Q."/>
            <person name="Gargeya S."/>
            <person name="Fitzgerald M."/>
            <person name="Haas B."/>
            <person name="Abouelleil A."/>
            <person name="Allen A.W."/>
            <person name="Alvarado L."/>
            <person name="Arachchi H.M."/>
            <person name="Berlin A.M."/>
            <person name="Chapman S.B."/>
            <person name="Gainer-Dewar J."/>
            <person name="Goldberg J."/>
            <person name="Griggs A."/>
            <person name="Gujja S."/>
            <person name="Hansen M."/>
            <person name="Howarth C."/>
            <person name="Imamovic A."/>
            <person name="Ireland A."/>
            <person name="Larimer J."/>
            <person name="McCowan C."/>
            <person name="Murphy C."/>
            <person name="Pearson M."/>
            <person name="Poon T.W."/>
            <person name="Priest M."/>
            <person name="Roberts A."/>
            <person name="Saif S."/>
            <person name="Shea T."/>
            <person name="Sisk P."/>
            <person name="Sykes S."/>
            <person name="Wortman J."/>
            <person name="Nusbaum C."/>
            <person name="Birren B."/>
        </authorList>
    </citation>
    <scope>NUCLEOTIDE SEQUENCE [LARGE SCALE GENOMIC DNA]</scope>
    <source>
        <strain evidence="2 3">CBS 114405</strain>
    </source>
</reference>
<proteinExistence type="predicted"/>
<evidence type="ECO:0008006" key="4">
    <source>
        <dbReference type="Google" id="ProtNLM"/>
    </source>
</evidence>
<keyword evidence="3" id="KW-1185">Reference proteome</keyword>
<dbReference type="RefSeq" id="XP_007755069.1">
    <property type="nucleotide sequence ID" value="XM_007756879.1"/>
</dbReference>
<evidence type="ECO:0000313" key="3">
    <source>
        <dbReference type="Proteomes" id="UP000019473"/>
    </source>
</evidence>
<dbReference type="EMBL" id="AMGW01000002">
    <property type="protein sequence ID" value="EXJ62415.1"/>
    <property type="molecule type" value="Genomic_DNA"/>
</dbReference>
<dbReference type="AlphaFoldDB" id="W9WBQ8"/>
<name>W9WBQ8_9EURO</name>
<dbReference type="VEuPathDB" id="FungiDB:A1O7_02850"/>
<feature type="region of interest" description="Disordered" evidence="1">
    <location>
        <begin position="84"/>
        <end position="151"/>
    </location>
</feature>
<feature type="compositionally biased region" description="Low complexity" evidence="1">
    <location>
        <begin position="123"/>
        <end position="144"/>
    </location>
</feature>
<dbReference type="Proteomes" id="UP000019473">
    <property type="component" value="Unassembled WGS sequence"/>
</dbReference>
<organism evidence="2 3">
    <name type="scientific">Cladophialophora yegresii CBS 114405</name>
    <dbReference type="NCBI Taxonomy" id="1182544"/>
    <lineage>
        <taxon>Eukaryota</taxon>
        <taxon>Fungi</taxon>
        <taxon>Dikarya</taxon>
        <taxon>Ascomycota</taxon>
        <taxon>Pezizomycotina</taxon>
        <taxon>Eurotiomycetes</taxon>
        <taxon>Chaetothyriomycetidae</taxon>
        <taxon>Chaetothyriales</taxon>
        <taxon>Herpotrichiellaceae</taxon>
        <taxon>Cladophialophora</taxon>
    </lineage>
</organism>
<evidence type="ECO:0000256" key="1">
    <source>
        <dbReference type="SAM" id="MobiDB-lite"/>
    </source>
</evidence>
<dbReference type="eggNOG" id="ENOG502T4ZK">
    <property type="taxonomic scope" value="Eukaryota"/>
</dbReference>
<comment type="caution">
    <text evidence="2">The sequence shown here is derived from an EMBL/GenBank/DDBJ whole genome shotgun (WGS) entry which is preliminary data.</text>
</comment>
<dbReference type="OrthoDB" id="4127946at2759"/>
<dbReference type="HOGENOM" id="CLU_906158_0_0_1"/>
<protein>
    <recommendedName>
        <fullName evidence="4">Transcription factor domain-containing protein</fullName>
    </recommendedName>
</protein>
<accession>W9WBQ8</accession>
<dbReference type="GeneID" id="19177454"/>
<evidence type="ECO:0000313" key="2">
    <source>
        <dbReference type="EMBL" id="EXJ62415.1"/>
    </source>
</evidence>
<sequence>MSQQIHFVETQPGTALDSGQVRALRSHVRKVNLERSNRKSTQQLENFRSLTITDFSGSGKAKGAKRKQSFHSNVAHLETVIQEFPWGDDPPQGYPLAPDSPGIPTRAFRCLPNQLPPKRCSCHRPSPQGQQSPSSSEHSTPSDSPHSEETHPQAAWIVDATDVDEDQINQLLRSCAFQIEAESLLSFGLANCDLWALPLFPDCLYKSAFLYAFLYSILHIHNSYIGTNESLALKTKAIECLREDLRKDDPNIRALTIGTVLLLSCVAYHCGDLAESTAHSEGLYKLLEHYHADGVRLRTEVLRAIFW</sequence>